<protein>
    <submittedName>
        <fullName evidence="3">DUF1043 domain-containing protein</fullName>
    </submittedName>
</protein>
<keyword evidence="2" id="KW-0812">Transmembrane</keyword>
<sequence>MNLEEFNIIIFITGIISGCLLTLAFKNLIAKKTKQTPKSNSELVSIKYLQQELDNKQVIIDNFISDSNEQLTSVEKRLANLRTTLSNNAKQLSNVVIEDNKTSKTDTPEPLDVAAPPKDYALKTDKEPGMLSESFGLTEKDSDIEPKRSI</sequence>
<feature type="region of interest" description="Disordered" evidence="1">
    <location>
        <begin position="98"/>
        <end position="150"/>
    </location>
</feature>
<feature type="transmembrane region" description="Helical" evidence="2">
    <location>
        <begin position="6"/>
        <end position="25"/>
    </location>
</feature>
<feature type="compositionally biased region" description="Basic and acidic residues" evidence="1">
    <location>
        <begin position="98"/>
        <end position="107"/>
    </location>
</feature>
<gene>
    <name evidence="3" type="ORF">IF202_11695</name>
</gene>
<comment type="caution">
    <text evidence="3">The sequence shown here is derived from an EMBL/GenBank/DDBJ whole genome shotgun (WGS) entry which is preliminary data.</text>
</comment>
<dbReference type="RefSeq" id="WP_191595076.1">
    <property type="nucleotide sequence ID" value="NZ_JACYFC010000003.1"/>
</dbReference>
<evidence type="ECO:0000256" key="1">
    <source>
        <dbReference type="SAM" id="MobiDB-lite"/>
    </source>
</evidence>
<evidence type="ECO:0000313" key="3">
    <source>
        <dbReference type="EMBL" id="MBD5771716.1"/>
    </source>
</evidence>
<accession>A0ABR8P087</accession>
<proteinExistence type="predicted"/>
<evidence type="ECO:0000256" key="2">
    <source>
        <dbReference type="SAM" id="Phobius"/>
    </source>
</evidence>
<organism evidence="3 4">
    <name type="scientific">Marinomonas colpomeniae</name>
    <dbReference type="NCBI Taxonomy" id="2774408"/>
    <lineage>
        <taxon>Bacteria</taxon>
        <taxon>Pseudomonadati</taxon>
        <taxon>Pseudomonadota</taxon>
        <taxon>Gammaproteobacteria</taxon>
        <taxon>Oceanospirillales</taxon>
        <taxon>Oceanospirillaceae</taxon>
        <taxon>Marinomonas</taxon>
    </lineage>
</organism>
<keyword evidence="2" id="KW-0472">Membrane</keyword>
<dbReference type="EMBL" id="JACYFC010000003">
    <property type="protein sequence ID" value="MBD5771716.1"/>
    <property type="molecule type" value="Genomic_DNA"/>
</dbReference>
<evidence type="ECO:0000313" key="4">
    <source>
        <dbReference type="Proteomes" id="UP000604161"/>
    </source>
</evidence>
<keyword evidence="2" id="KW-1133">Transmembrane helix</keyword>
<keyword evidence="4" id="KW-1185">Reference proteome</keyword>
<dbReference type="Proteomes" id="UP000604161">
    <property type="component" value="Unassembled WGS sequence"/>
</dbReference>
<name>A0ABR8P087_9GAMM</name>
<feature type="compositionally biased region" description="Basic and acidic residues" evidence="1">
    <location>
        <begin position="138"/>
        <end position="150"/>
    </location>
</feature>
<reference evidence="3 4" key="1">
    <citation type="submission" date="2020-09" db="EMBL/GenBank/DDBJ databases">
        <title>Marinomonas sp. nov., isolated from the cysticercosis algae of Qingdao, China.</title>
        <authorList>
            <person name="Sun X."/>
        </authorList>
    </citation>
    <scope>NUCLEOTIDE SEQUENCE [LARGE SCALE GENOMIC DNA]</scope>
    <source>
        <strain evidence="3 4">SM2066</strain>
    </source>
</reference>